<keyword evidence="4" id="KW-0949">S-adenosyl-L-methionine</keyword>
<dbReference type="STRING" id="331678.Cphamn1_2366"/>
<comment type="catalytic activity">
    <reaction evidence="12">
        <text>GTP + AH2 + S-adenosyl-L-methionine = (8S)-3',8-cyclo-7,8-dihydroguanosine 5'-triphosphate + 5'-deoxyadenosine + L-methionine + A + H(+)</text>
        <dbReference type="Rhea" id="RHEA:49576"/>
        <dbReference type="ChEBI" id="CHEBI:13193"/>
        <dbReference type="ChEBI" id="CHEBI:15378"/>
        <dbReference type="ChEBI" id="CHEBI:17319"/>
        <dbReference type="ChEBI" id="CHEBI:17499"/>
        <dbReference type="ChEBI" id="CHEBI:37565"/>
        <dbReference type="ChEBI" id="CHEBI:57844"/>
        <dbReference type="ChEBI" id="CHEBI:59789"/>
        <dbReference type="ChEBI" id="CHEBI:131766"/>
        <dbReference type="EC" id="4.1.99.22"/>
    </reaction>
</comment>
<dbReference type="SFLD" id="SFLDG01067">
    <property type="entry name" value="SPASM/twitch_domain_containing"/>
    <property type="match status" value="1"/>
</dbReference>
<dbReference type="InterPro" id="IPR050105">
    <property type="entry name" value="MoCo_biosynth_MoaA/MoaC"/>
</dbReference>
<evidence type="ECO:0000313" key="14">
    <source>
        <dbReference type="EMBL" id="ACE05267.1"/>
    </source>
</evidence>
<dbReference type="PROSITE" id="PS01305">
    <property type="entry name" value="MOAA_NIFB_PQQE"/>
    <property type="match status" value="1"/>
</dbReference>
<dbReference type="Gene3D" id="3.20.20.70">
    <property type="entry name" value="Aldolase class I"/>
    <property type="match status" value="1"/>
</dbReference>
<dbReference type="GO" id="GO:0061798">
    <property type="term" value="F:GTP 3',8'-cyclase activity"/>
    <property type="evidence" value="ECO:0007669"/>
    <property type="project" value="UniProtKB-EC"/>
</dbReference>
<keyword evidence="10" id="KW-0501">Molybdenum cofactor biosynthesis</keyword>
<proteinExistence type="predicted"/>
<dbReference type="KEGG" id="cpb:Cphamn1_2366"/>
<feature type="domain" description="Radical SAM core" evidence="13">
    <location>
        <begin position="14"/>
        <end position="235"/>
    </location>
</feature>
<sequence length="332" mass="37205">MQQTGEARTVLTDRFQRTIDYTRISVTSDCNLRCFYCKRESPGIPTPDDQQMKTGEIKTLIELLAEMGIRKIRFTGGEPLLRPDIVDLVQIAKSTTGIETVSLTTNGTLLEKHFEALVSAGLDGINLSIDTLNKQRFFAITRRDKFIAVHKMLKSLLNSSLLTIKLNVLLLRGINSDEIKEFVALTMSYPVTIRFMELQPFDDRQIWRTGRFMSAEKIRAELFAAYPALSEVSGSATEFFSYRLPGSSGSLAIIPAYTRNFCSKCKRLRITSDGKVLSCLYHTQSLDLLPDLRNRSAKHQLEAIIRKAVSLKPENGKHGNNAKGMSMSEIGG</sequence>
<evidence type="ECO:0000256" key="11">
    <source>
        <dbReference type="ARBA" id="ARBA00023239"/>
    </source>
</evidence>
<keyword evidence="11" id="KW-0456">Lyase</keyword>
<evidence type="ECO:0000256" key="4">
    <source>
        <dbReference type="ARBA" id="ARBA00022691"/>
    </source>
</evidence>
<accession>B3EPM7</accession>
<dbReference type="GO" id="GO:0061799">
    <property type="term" value="F:cyclic pyranopterin monophosphate synthase activity"/>
    <property type="evidence" value="ECO:0007669"/>
    <property type="project" value="TreeGrafter"/>
</dbReference>
<keyword evidence="3" id="KW-0004">4Fe-4S</keyword>
<dbReference type="Pfam" id="PF06463">
    <property type="entry name" value="Mob_synth_C"/>
    <property type="match status" value="1"/>
</dbReference>
<keyword evidence="8" id="KW-0411">Iron-sulfur</keyword>
<evidence type="ECO:0000259" key="13">
    <source>
        <dbReference type="PROSITE" id="PS51918"/>
    </source>
</evidence>
<evidence type="ECO:0000256" key="1">
    <source>
        <dbReference type="ARBA" id="ARBA00001966"/>
    </source>
</evidence>
<dbReference type="GO" id="GO:0051539">
    <property type="term" value="F:4 iron, 4 sulfur cluster binding"/>
    <property type="evidence" value="ECO:0007669"/>
    <property type="project" value="UniProtKB-KW"/>
</dbReference>
<evidence type="ECO:0000256" key="2">
    <source>
        <dbReference type="ARBA" id="ARBA00012167"/>
    </source>
</evidence>
<dbReference type="InterPro" id="IPR040064">
    <property type="entry name" value="MoaA-like"/>
</dbReference>
<dbReference type="eggNOG" id="COG2896">
    <property type="taxonomic scope" value="Bacteria"/>
</dbReference>
<dbReference type="UniPathway" id="UPA00344"/>
<dbReference type="GO" id="GO:0046872">
    <property type="term" value="F:metal ion binding"/>
    <property type="evidence" value="ECO:0007669"/>
    <property type="project" value="UniProtKB-KW"/>
</dbReference>
<comment type="cofactor">
    <cofactor evidence="1">
        <name>[4Fe-4S] cluster</name>
        <dbReference type="ChEBI" id="CHEBI:49883"/>
    </cofactor>
</comment>
<name>B3EPM7_CHLPB</name>
<reference evidence="14" key="1">
    <citation type="submission" date="2008-06" db="EMBL/GenBank/DDBJ databases">
        <title>Complete sequence of Chlorobium phaeobacteroides BS1.</title>
        <authorList>
            <consortium name="US DOE Joint Genome Institute"/>
            <person name="Lucas S."/>
            <person name="Copeland A."/>
            <person name="Lapidus A."/>
            <person name="Glavina del Rio T."/>
            <person name="Dalin E."/>
            <person name="Tice H."/>
            <person name="Bruce D."/>
            <person name="Goodwin L."/>
            <person name="Pitluck S."/>
            <person name="Schmutz J."/>
            <person name="Larimer F."/>
            <person name="Land M."/>
            <person name="Hauser L."/>
            <person name="Kyrpides N."/>
            <person name="Ovchinnikova G."/>
            <person name="Li T."/>
            <person name="Liu Z."/>
            <person name="Zhao F."/>
            <person name="Overmann J."/>
            <person name="Bryant D.A."/>
            <person name="Richardson P."/>
        </authorList>
    </citation>
    <scope>NUCLEOTIDE SEQUENCE [LARGE SCALE GENOMIC DNA]</scope>
    <source>
        <strain evidence="14">BS1</strain>
    </source>
</reference>
<evidence type="ECO:0000256" key="3">
    <source>
        <dbReference type="ARBA" id="ARBA00022485"/>
    </source>
</evidence>
<dbReference type="Pfam" id="PF04055">
    <property type="entry name" value="Radical_SAM"/>
    <property type="match status" value="1"/>
</dbReference>
<dbReference type="HOGENOM" id="CLU_009273_0_1_10"/>
<evidence type="ECO:0000256" key="7">
    <source>
        <dbReference type="ARBA" id="ARBA00023004"/>
    </source>
</evidence>
<dbReference type="InterPro" id="IPR007197">
    <property type="entry name" value="rSAM"/>
</dbReference>
<dbReference type="SFLD" id="SFLDS00029">
    <property type="entry name" value="Radical_SAM"/>
    <property type="match status" value="1"/>
</dbReference>
<dbReference type="NCBIfam" id="TIGR02666">
    <property type="entry name" value="moaA"/>
    <property type="match status" value="1"/>
</dbReference>
<dbReference type="SMART" id="SM00729">
    <property type="entry name" value="Elp3"/>
    <property type="match status" value="1"/>
</dbReference>
<evidence type="ECO:0000256" key="9">
    <source>
        <dbReference type="ARBA" id="ARBA00023134"/>
    </source>
</evidence>
<dbReference type="InterPro" id="IPR058240">
    <property type="entry name" value="rSAM_sf"/>
</dbReference>
<dbReference type="PROSITE" id="PS51918">
    <property type="entry name" value="RADICAL_SAM"/>
    <property type="match status" value="1"/>
</dbReference>
<dbReference type="GO" id="GO:0006777">
    <property type="term" value="P:Mo-molybdopterin cofactor biosynthetic process"/>
    <property type="evidence" value="ECO:0007669"/>
    <property type="project" value="UniProtKB-KW"/>
</dbReference>
<dbReference type="EMBL" id="CP001101">
    <property type="protein sequence ID" value="ACE05267.1"/>
    <property type="molecule type" value="Genomic_DNA"/>
</dbReference>
<dbReference type="AlphaFoldDB" id="B3EPM7"/>
<keyword evidence="5" id="KW-0479">Metal-binding</keyword>
<dbReference type="InterPro" id="IPR006638">
    <property type="entry name" value="Elp3/MiaA/NifB-like_rSAM"/>
</dbReference>
<evidence type="ECO:0000256" key="10">
    <source>
        <dbReference type="ARBA" id="ARBA00023150"/>
    </source>
</evidence>
<organism evidence="14">
    <name type="scientific">Chlorobium phaeobacteroides (strain BS1)</name>
    <dbReference type="NCBI Taxonomy" id="331678"/>
    <lineage>
        <taxon>Bacteria</taxon>
        <taxon>Pseudomonadati</taxon>
        <taxon>Chlorobiota</taxon>
        <taxon>Chlorobiia</taxon>
        <taxon>Chlorobiales</taxon>
        <taxon>Chlorobiaceae</taxon>
        <taxon>Chlorobium/Pelodictyon group</taxon>
        <taxon>Chlorobium</taxon>
    </lineage>
</organism>
<dbReference type="SFLD" id="SFLDG01383">
    <property type="entry name" value="cyclic_pyranopterin_phosphate"/>
    <property type="match status" value="1"/>
</dbReference>
<dbReference type="OrthoDB" id="9763993at2"/>
<evidence type="ECO:0000256" key="5">
    <source>
        <dbReference type="ARBA" id="ARBA00022723"/>
    </source>
</evidence>
<keyword evidence="6" id="KW-0547">Nucleotide-binding</keyword>
<dbReference type="CDD" id="cd01335">
    <property type="entry name" value="Radical_SAM"/>
    <property type="match status" value="1"/>
</dbReference>
<keyword evidence="9" id="KW-0342">GTP-binding</keyword>
<dbReference type="InterPro" id="IPR013483">
    <property type="entry name" value="MoaA"/>
</dbReference>
<dbReference type="EC" id="4.1.99.22" evidence="2"/>
<dbReference type="CDD" id="cd21117">
    <property type="entry name" value="Twitch_MoaA"/>
    <property type="match status" value="1"/>
</dbReference>
<dbReference type="SFLD" id="SFLDG01386">
    <property type="entry name" value="main_SPASM_domain-containing"/>
    <property type="match status" value="1"/>
</dbReference>
<dbReference type="GO" id="GO:0005525">
    <property type="term" value="F:GTP binding"/>
    <property type="evidence" value="ECO:0007669"/>
    <property type="project" value="UniProtKB-KW"/>
</dbReference>
<dbReference type="InterPro" id="IPR013785">
    <property type="entry name" value="Aldolase_TIM"/>
</dbReference>
<dbReference type="InterPro" id="IPR000385">
    <property type="entry name" value="MoaA_NifB_PqqE_Fe-S-bd_CS"/>
</dbReference>
<dbReference type="PANTHER" id="PTHR22960">
    <property type="entry name" value="MOLYBDOPTERIN COFACTOR SYNTHESIS PROTEIN A"/>
    <property type="match status" value="1"/>
</dbReference>
<keyword evidence="7" id="KW-0408">Iron</keyword>
<evidence type="ECO:0000256" key="12">
    <source>
        <dbReference type="ARBA" id="ARBA00048697"/>
    </source>
</evidence>
<protein>
    <recommendedName>
        <fullName evidence="2">GTP 3',8-cyclase</fullName>
        <ecNumber evidence="2">4.1.99.22</ecNumber>
    </recommendedName>
</protein>
<dbReference type="SUPFAM" id="SSF102114">
    <property type="entry name" value="Radical SAM enzymes"/>
    <property type="match status" value="1"/>
</dbReference>
<evidence type="ECO:0000256" key="8">
    <source>
        <dbReference type="ARBA" id="ARBA00023014"/>
    </source>
</evidence>
<dbReference type="InterPro" id="IPR010505">
    <property type="entry name" value="MoaA_twitch"/>
</dbReference>
<dbReference type="PANTHER" id="PTHR22960:SF0">
    <property type="entry name" value="MOLYBDENUM COFACTOR BIOSYNTHESIS PROTEIN 1"/>
    <property type="match status" value="1"/>
</dbReference>
<gene>
    <name evidence="14" type="ordered locus">Cphamn1_2366</name>
</gene>
<evidence type="ECO:0000256" key="6">
    <source>
        <dbReference type="ARBA" id="ARBA00022741"/>
    </source>
</evidence>